<dbReference type="InterPro" id="IPR017871">
    <property type="entry name" value="ABC_transporter-like_CS"/>
</dbReference>
<dbReference type="PROSITE" id="PS00675">
    <property type="entry name" value="SIGMA54_INTERACT_1"/>
    <property type="match status" value="1"/>
</dbReference>
<dbReference type="PROSITE" id="PS50893">
    <property type="entry name" value="ABC_TRANSPORTER_2"/>
    <property type="match status" value="1"/>
</dbReference>
<protein>
    <submittedName>
        <fullName evidence="4">Putative ABC transport system ATP-binding protein</fullName>
    </submittedName>
</protein>
<dbReference type="GO" id="GO:0022857">
    <property type="term" value="F:transmembrane transporter activity"/>
    <property type="evidence" value="ECO:0007669"/>
    <property type="project" value="TreeGrafter"/>
</dbReference>
<dbReference type="InterPro" id="IPR027417">
    <property type="entry name" value="P-loop_NTPase"/>
</dbReference>
<dbReference type="PANTHER" id="PTHR24220:SF86">
    <property type="entry name" value="ABC TRANSPORTER ABCH.1"/>
    <property type="match status" value="1"/>
</dbReference>
<dbReference type="InterPro" id="IPR003593">
    <property type="entry name" value="AAA+_ATPase"/>
</dbReference>
<dbReference type="InterPro" id="IPR025662">
    <property type="entry name" value="Sigma_54_int_dom_ATP-bd_1"/>
</dbReference>
<dbReference type="GO" id="GO:0016887">
    <property type="term" value="F:ATP hydrolysis activity"/>
    <property type="evidence" value="ECO:0007669"/>
    <property type="project" value="InterPro"/>
</dbReference>
<dbReference type="Proteomes" id="UP000243406">
    <property type="component" value="Unassembled WGS sequence"/>
</dbReference>
<dbReference type="PROSITE" id="PS00211">
    <property type="entry name" value="ABC_TRANSPORTER_1"/>
    <property type="match status" value="1"/>
</dbReference>
<dbReference type="EMBL" id="FUYN01000003">
    <property type="protein sequence ID" value="SKB46385.1"/>
    <property type="molecule type" value="Genomic_DNA"/>
</dbReference>
<reference evidence="5" key="1">
    <citation type="submission" date="2017-02" db="EMBL/GenBank/DDBJ databases">
        <authorList>
            <person name="Varghese N."/>
            <person name="Submissions S."/>
        </authorList>
    </citation>
    <scope>NUCLEOTIDE SEQUENCE [LARGE SCALE GENOMIC DNA]</scope>
    <source>
        <strain evidence="5">ATCC 35199</strain>
    </source>
</reference>
<name>A0A1T5BGV2_9FIRM</name>
<dbReference type="InterPro" id="IPR015854">
    <property type="entry name" value="ABC_transpr_LolD-like"/>
</dbReference>
<evidence type="ECO:0000256" key="2">
    <source>
        <dbReference type="ARBA" id="ARBA00022840"/>
    </source>
</evidence>
<keyword evidence="2 4" id="KW-0067">ATP-binding</keyword>
<evidence type="ECO:0000259" key="3">
    <source>
        <dbReference type="PROSITE" id="PS50893"/>
    </source>
</evidence>
<keyword evidence="5" id="KW-1185">Reference proteome</keyword>
<gene>
    <name evidence="4" type="ORF">SAMN02745120_1608</name>
</gene>
<sequence>MDKIMEVKNLVKMYKDTEDIYAADDVSVDINKGEFILITGESGAGKSTLLYIMGLMLKPDKGELMFGGKPLNWSNEDELNSYRRNKMGFVFQEPQLVEALTVNENLMLMKGLNNSELEIDGLLEEFGLLKHKDKLPNTLSGGQKRRVMVLMAIVKKPEVIFLDEPTNDLDEKWSEKVLVKLKKLSNQGTSIVMVSHDEQCKKHADKVLCMKSGKIDEIM</sequence>
<feature type="domain" description="ABC transporter" evidence="3">
    <location>
        <begin position="5"/>
        <end position="218"/>
    </location>
</feature>
<evidence type="ECO:0000313" key="4">
    <source>
        <dbReference type="EMBL" id="SKB46385.1"/>
    </source>
</evidence>
<evidence type="ECO:0000256" key="1">
    <source>
        <dbReference type="ARBA" id="ARBA00022741"/>
    </source>
</evidence>
<dbReference type="OrthoDB" id="9791546at2"/>
<dbReference type="SMART" id="SM00382">
    <property type="entry name" value="AAA"/>
    <property type="match status" value="1"/>
</dbReference>
<dbReference type="Gene3D" id="3.40.50.300">
    <property type="entry name" value="P-loop containing nucleotide triphosphate hydrolases"/>
    <property type="match status" value="1"/>
</dbReference>
<dbReference type="AlphaFoldDB" id="A0A1T5BGV2"/>
<keyword evidence="1" id="KW-0547">Nucleotide-binding</keyword>
<proteinExistence type="predicted"/>
<dbReference type="GO" id="GO:0005524">
    <property type="term" value="F:ATP binding"/>
    <property type="evidence" value="ECO:0007669"/>
    <property type="project" value="UniProtKB-KW"/>
</dbReference>
<organism evidence="4 5">
    <name type="scientific">Acetoanaerobium noterae</name>
    <dbReference type="NCBI Taxonomy" id="745369"/>
    <lineage>
        <taxon>Bacteria</taxon>
        <taxon>Bacillati</taxon>
        <taxon>Bacillota</taxon>
        <taxon>Clostridia</taxon>
        <taxon>Peptostreptococcales</taxon>
        <taxon>Filifactoraceae</taxon>
        <taxon>Acetoanaerobium</taxon>
    </lineage>
</organism>
<dbReference type="PANTHER" id="PTHR24220">
    <property type="entry name" value="IMPORT ATP-BINDING PROTEIN"/>
    <property type="match status" value="1"/>
</dbReference>
<dbReference type="SUPFAM" id="SSF52540">
    <property type="entry name" value="P-loop containing nucleoside triphosphate hydrolases"/>
    <property type="match status" value="1"/>
</dbReference>
<dbReference type="GO" id="GO:0005886">
    <property type="term" value="C:plasma membrane"/>
    <property type="evidence" value="ECO:0007669"/>
    <property type="project" value="TreeGrafter"/>
</dbReference>
<dbReference type="InterPro" id="IPR003439">
    <property type="entry name" value="ABC_transporter-like_ATP-bd"/>
</dbReference>
<accession>A0A1T5BGV2</accession>
<dbReference type="Pfam" id="PF00005">
    <property type="entry name" value="ABC_tran"/>
    <property type="match status" value="1"/>
</dbReference>
<dbReference type="RefSeq" id="WP_013361006.1">
    <property type="nucleotide sequence ID" value="NZ_CP154629.1"/>
</dbReference>
<evidence type="ECO:0000313" key="5">
    <source>
        <dbReference type="Proteomes" id="UP000243406"/>
    </source>
</evidence>